<proteinExistence type="predicted"/>
<dbReference type="STRING" id="178035.A0A154PMX0"/>
<dbReference type="EMBL" id="KQ434960">
    <property type="protein sequence ID" value="KZC12648.1"/>
    <property type="molecule type" value="Genomic_DNA"/>
</dbReference>
<name>A0A154PMX0_DUFNO</name>
<protein>
    <submittedName>
        <fullName evidence="1">Uncharacterized protein</fullName>
    </submittedName>
</protein>
<dbReference type="AlphaFoldDB" id="A0A154PMX0"/>
<organism evidence="1 2">
    <name type="scientific">Dufourea novaeangliae</name>
    <name type="common">Sweat bee</name>
    <dbReference type="NCBI Taxonomy" id="178035"/>
    <lineage>
        <taxon>Eukaryota</taxon>
        <taxon>Metazoa</taxon>
        <taxon>Ecdysozoa</taxon>
        <taxon>Arthropoda</taxon>
        <taxon>Hexapoda</taxon>
        <taxon>Insecta</taxon>
        <taxon>Pterygota</taxon>
        <taxon>Neoptera</taxon>
        <taxon>Endopterygota</taxon>
        <taxon>Hymenoptera</taxon>
        <taxon>Apocrita</taxon>
        <taxon>Aculeata</taxon>
        <taxon>Apoidea</taxon>
        <taxon>Anthophila</taxon>
        <taxon>Halictidae</taxon>
        <taxon>Rophitinae</taxon>
        <taxon>Dufourea</taxon>
    </lineage>
</organism>
<dbReference type="Proteomes" id="UP000076502">
    <property type="component" value="Unassembled WGS sequence"/>
</dbReference>
<keyword evidence="2" id="KW-1185">Reference proteome</keyword>
<dbReference type="OrthoDB" id="21151at2759"/>
<evidence type="ECO:0000313" key="2">
    <source>
        <dbReference type="Proteomes" id="UP000076502"/>
    </source>
</evidence>
<accession>A0A154PMX0</accession>
<evidence type="ECO:0000313" key="1">
    <source>
        <dbReference type="EMBL" id="KZC12648.1"/>
    </source>
</evidence>
<reference evidence="1 2" key="1">
    <citation type="submission" date="2015-07" db="EMBL/GenBank/DDBJ databases">
        <title>The genome of Dufourea novaeangliae.</title>
        <authorList>
            <person name="Pan H."/>
            <person name="Kapheim K."/>
        </authorList>
    </citation>
    <scope>NUCLEOTIDE SEQUENCE [LARGE SCALE GENOMIC DNA]</scope>
    <source>
        <strain evidence="1">0120121106</strain>
        <tissue evidence="1">Whole body</tissue>
    </source>
</reference>
<sequence length="435" mass="50846">MENVVACLEHVSLTYYCICSILIKLLPINMSHKDLLTEFKTESFKICGEINYQKLKTLYHIYILVQSEMLHLLATSYDSHTWQESCNKIPEFKLAYIVDFLNKYLTIRKGRLSNIIHAYYSFKVEPISYTHKESTSSHWQDLYMHLYLASNRLQVAHGHILSVLQNIDDNTTENTENKTVVEDTLQKLNQAQKDLENAKDFIEFSSLYLLKTQIHDHTENHSEMNMLAPIIDGDIPIVHDSEPLIMDEVFEEYIKEEYLKPLIEESDEIPLYNYKRDKSLFKNFMIELKDVLVDKQRSMSERELKALHRMHKSVISETALENKFQIPRPPSMPSLGTFYTLEEEQIAADKDCNNTIKEQLNYSTEESKIITRTFECEQDEKGDDHFLEHKSPISFIPLPRNKEFTTFLPPLFLKTGEETFTGSGENSEDEVIDIQ</sequence>
<gene>
    <name evidence="1" type="ORF">WN55_04114</name>
</gene>